<feature type="transmembrane region" description="Helical" evidence="1">
    <location>
        <begin position="12"/>
        <end position="29"/>
    </location>
</feature>
<accession>A0A4R5CZS8</accession>
<sequence length="512" mass="54800">MAGGKLTPRQKMINLMYLVFIAMLAMNVSKEVISGFGLMNEKFEASNESSKLSNDQLLTALDAKAAEAKGEFIIAAETAHKVKSITDNFFNYIADLKLQATKGFEVDPETGKLPYEDMDKGDNIDDWFVGEGYSKKGKEIEATINKYKADMKTALGTDRKYASIIKEVESKFDISDVKNKEGLQDKFLSYHFKNFPAIATVAKLSTWQNDINKAESDVYSSALGKAAVAAASYSNYQAIVVLDKNAYFQGEAVTGKVVLGRYDDNTKPTSFSGPGKIVNGQAVISMTAGGVGEQKIAGQFAFLEDGKTVPLKFEGKYVVVPRPNSATISADKMNVVYRGVVNPMSISFAGIADSDVSASAPGLTKVGNGKYNMSPGSGNEVVISVTGKMSDGKVATDRKAYRIKGIPSPTGTIRGETGVVKGPKSNLEIATIGAKLEDFDFEVGLNVVGFNLKVSGQGTVVVQGDKLNAQCRAVLAKAGRGDQVTISEIKTKLVGAGSYLLPRTSAVIFEIQ</sequence>
<evidence type="ECO:0000313" key="7">
    <source>
        <dbReference type="Proteomes" id="UP000294597"/>
    </source>
</evidence>
<dbReference type="InterPro" id="IPR022719">
    <property type="entry name" value="Motility-assoc_prot_GldM_C"/>
</dbReference>
<dbReference type="InterPro" id="IPR048405">
    <property type="entry name" value="GldM_Ig-like-1"/>
</dbReference>
<dbReference type="Pfam" id="PF12081">
    <property type="entry name" value="GldM_1st"/>
    <property type="match status" value="1"/>
</dbReference>
<dbReference type="EMBL" id="SMFO01000001">
    <property type="protein sequence ID" value="TDE06246.1"/>
    <property type="molecule type" value="Genomic_DNA"/>
</dbReference>
<proteinExistence type="predicted"/>
<evidence type="ECO:0000259" key="3">
    <source>
        <dbReference type="Pfam" id="PF12081"/>
    </source>
</evidence>
<dbReference type="AlphaFoldDB" id="A0A4R5CZS8"/>
<evidence type="ECO:0000259" key="2">
    <source>
        <dbReference type="Pfam" id="PF12080"/>
    </source>
</evidence>
<dbReference type="InterPro" id="IPR019859">
    <property type="entry name" value="Motility-assoc_prot_GldM"/>
</dbReference>
<feature type="domain" description="Gliding motility-associated protein GldM C-terminal" evidence="2">
    <location>
        <begin position="407"/>
        <end position="495"/>
    </location>
</feature>
<gene>
    <name evidence="6" type="primary">gldM</name>
    <name evidence="6" type="ORF">E0F98_01105</name>
</gene>
<keyword evidence="7" id="KW-1185">Reference proteome</keyword>
<feature type="domain" description="Gliding motility-associated protein GldM second immunoglobulin-like" evidence="5">
    <location>
        <begin position="325"/>
        <end position="404"/>
    </location>
</feature>
<dbReference type="Pfam" id="PF21601">
    <property type="entry name" value="GldM_2nd"/>
    <property type="match status" value="1"/>
</dbReference>
<evidence type="ECO:0000259" key="5">
    <source>
        <dbReference type="Pfam" id="PF21602"/>
    </source>
</evidence>
<evidence type="ECO:0000256" key="1">
    <source>
        <dbReference type="SAM" id="Phobius"/>
    </source>
</evidence>
<feature type="domain" description="Gliding motility-associated protein GldM N-terminal" evidence="3">
    <location>
        <begin position="31"/>
        <end position="224"/>
    </location>
</feature>
<dbReference type="Pfam" id="PF12080">
    <property type="entry name" value="GldM_4th"/>
    <property type="match status" value="1"/>
</dbReference>
<dbReference type="Proteomes" id="UP000294597">
    <property type="component" value="Unassembled WGS sequence"/>
</dbReference>
<keyword evidence="1" id="KW-0472">Membrane</keyword>
<reference evidence="6 7" key="1">
    <citation type="submission" date="2019-03" db="EMBL/GenBank/DDBJ databases">
        <title>Flavobacterium TSA-D2 sp. nov., isolated from arctic soil.</title>
        <authorList>
            <person name="Chaudhary D.K."/>
        </authorList>
    </citation>
    <scope>NUCLEOTIDE SEQUENCE [LARGE SCALE GENOMIC DNA]</scope>
    <source>
        <strain evidence="6 7">TSA-D2</strain>
    </source>
</reference>
<dbReference type="RefSeq" id="WP_132108374.1">
    <property type="nucleotide sequence ID" value="NZ_SMFO01000001.1"/>
</dbReference>
<keyword evidence="1" id="KW-1133">Transmembrane helix</keyword>
<dbReference type="Pfam" id="PF21602">
    <property type="entry name" value="GldM_3rd"/>
    <property type="match status" value="1"/>
</dbReference>
<name>A0A4R5CZS8_9FLAO</name>
<comment type="caution">
    <text evidence="6">The sequence shown here is derived from an EMBL/GenBank/DDBJ whole genome shotgun (WGS) entry which is preliminary data.</text>
</comment>
<dbReference type="InterPro" id="IPR048406">
    <property type="entry name" value="GldM_Ig-like-2"/>
</dbReference>
<dbReference type="InterPro" id="IPR022720">
    <property type="entry name" value="Motility-assoc_prot_GldM_N"/>
</dbReference>
<keyword evidence="1" id="KW-0812">Transmembrane</keyword>
<evidence type="ECO:0000259" key="4">
    <source>
        <dbReference type="Pfam" id="PF21601"/>
    </source>
</evidence>
<organism evidence="6 7">
    <name type="scientific">Flavobacterium hiemivividum</name>
    <dbReference type="NCBI Taxonomy" id="2541734"/>
    <lineage>
        <taxon>Bacteria</taxon>
        <taxon>Pseudomonadati</taxon>
        <taxon>Bacteroidota</taxon>
        <taxon>Flavobacteriia</taxon>
        <taxon>Flavobacteriales</taxon>
        <taxon>Flavobacteriaceae</taxon>
        <taxon>Flavobacterium</taxon>
    </lineage>
</organism>
<protein>
    <submittedName>
        <fullName evidence="6">Gliding motility protein GldM</fullName>
    </submittedName>
</protein>
<dbReference type="NCBIfam" id="TIGR03517">
    <property type="entry name" value="GldM_gliding"/>
    <property type="match status" value="1"/>
</dbReference>
<feature type="domain" description="Gliding motility-associated protein GldM first immunoglobulin-like" evidence="4">
    <location>
        <begin position="229"/>
        <end position="321"/>
    </location>
</feature>
<evidence type="ECO:0000313" key="6">
    <source>
        <dbReference type="EMBL" id="TDE06246.1"/>
    </source>
</evidence>